<gene>
    <name evidence="1" type="ORF">FHX73_11309</name>
</gene>
<evidence type="ECO:0008006" key="3">
    <source>
        <dbReference type="Google" id="ProtNLM"/>
    </source>
</evidence>
<dbReference type="EMBL" id="VIWT01000001">
    <property type="protein sequence ID" value="TWF96537.1"/>
    <property type="molecule type" value="Genomic_DNA"/>
</dbReference>
<evidence type="ECO:0000313" key="1">
    <source>
        <dbReference type="EMBL" id="TWF96537.1"/>
    </source>
</evidence>
<keyword evidence="2" id="KW-1185">Reference proteome</keyword>
<reference evidence="1 2" key="1">
    <citation type="submission" date="2019-06" db="EMBL/GenBank/DDBJ databases">
        <title>Sequencing the genomes of 1000 actinobacteria strains.</title>
        <authorList>
            <person name="Klenk H.-P."/>
        </authorList>
    </citation>
    <scope>NUCLEOTIDE SEQUENCE [LARGE SCALE GENOMIC DNA]</scope>
    <source>
        <strain evidence="1 2">DSM 44826</strain>
    </source>
</reference>
<proteinExistence type="predicted"/>
<organism evidence="1 2">
    <name type="scientific">Kitasatospora viridis</name>
    <dbReference type="NCBI Taxonomy" id="281105"/>
    <lineage>
        <taxon>Bacteria</taxon>
        <taxon>Bacillati</taxon>
        <taxon>Actinomycetota</taxon>
        <taxon>Actinomycetes</taxon>
        <taxon>Kitasatosporales</taxon>
        <taxon>Streptomycetaceae</taxon>
        <taxon>Kitasatospora</taxon>
    </lineage>
</organism>
<comment type="caution">
    <text evidence="1">The sequence shown here is derived from an EMBL/GenBank/DDBJ whole genome shotgun (WGS) entry which is preliminary data.</text>
</comment>
<evidence type="ECO:0000313" key="2">
    <source>
        <dbReference type="Proteomes" id="UP000317940"/>
    </source>
</evidence>
<dbReference type="RefSeq" id="WP_246213295.1">
    <property type="nucleotide sequence ID" value="NZ_BAAAMZ010000004.1"/>
</dbReference>
<protein>
    <recommendedName>
        <fullName evidence="3">Secretory lipase</fullName>
    </recommendedName>
</protein>
<sequence length="146" mass="15877">MVAWNRLHPLYASPAEAFQAPYDRTVTALFDGEHTDEQVAAALPDSLQQLFTPAFLQQLTHPTGEFARMFRSADSVCQWAPQAPVRLYDADGDQDVAPANTRSCQAELATEGVNAPVVDAGVTDHNGSALASYPVIRSWFDTLAAR</sequence>
<accession>A0A561UAY9</accession>
<dbReference type="Gene3D" id="3.40.50.1820">
    <property type="entry name" value="alpha/beta hydrolase"/>
    <property type="match status" value="1"/>
</dbReference>
<dbReference type="AlphaFoldDB" id="A0A561UAY9"/>
<dbReference type="Gene3D" id="1.10.260.160">
    <property type="match status" value="1"/>
</dbReference>
<name>A0A561UAY9_9ACTN</name>
<dbReference type="Proteomes" id="UP000317940">
    <property type="component" value="Unassembled WGS sequence"/>
</dbReference>
<dbReference type="InterPro" id="IPR029058">
    <property type="entry name" value="AB_hydrolase_fold"/>
</dbReference>